<dbReference type="InterPro" id="IPR018948">
    <property type="entry name" value="GTP-bd_TrmE_N"/>
</dbReference>
<accession>A0A2U8W5T3</accession>
<comment type="cofactor">
    <cofactor evidence="6">
        <name>K(+)</name>
        <dbReference type="ChEBI" id="CHEBI:29103"/>
    </cofactor>
    <text evidence="6">Binds 1 potassium ion per subunit.</text>
</comment>
<feature type="binding site" evidence="6">
    <location>
        <position position="236"/>
    </location>
    <ligand>
        <name>Mg(2+)</name>
        <dbReference type="ChEBI" id="CHEBI:18420"/>
    </ligand>
</feature>
<keyword evidence="6" id="KW-0479">Metal-binding</keyword>
<dbReference type="NCBIfam" id="NF003661">
    <property type="entry name" value="PRK05291.1-3"/>
    <property type="match status" value="1"/>
</dbReference>
<comment type="caution">
    <text evidence="6">Lacks conserved residue(s) required for the propagation of feature annotation.</text>
</comment>
<reference evidence="9" key="1">
    <citation type="submission" date="2018-05" db="EMBL/GenBank/DDBJ databases">
        <title>Complete Genome Sequence of Methylobacterium sp. 17SD2-17.</title>
        <authorList>
            <person name="Srinivasan S."/>
        </authorList>
    </citation>
    <scope>NUCLEOTIDE SEQUENCE [LARGE SCALE GENOMIC DNA]</scope>
    <source>
        <strain evidence="9">17SD2-17</strain>
    </source>
</reference>
<evidence type="ECO:0000256" key="5">
    <source>
        <dbReference type="ARBA" id="ARBA00023134"/>
    </source>
</evidence>
<dbReference type="InterPro" id="IPR025867">
    <property type="entry name" value="MnmE_helical"/>
</dbReference>
<dbReference type="AlphaFoldDB" id="A0A2U8W5T3"/>
<comment type="function">
    <text evidence="6">Exhibits a very high intrinsic GTPase hydrolysis rate. Involved in the addition of a carboxymethylaminomethyl (cmnm) group at the wobble position (U34) of certain tRNAs, forming tRNA-cmnm(5)s(2)U34.</text>
</comment>
<dbReference type="InterPro" id="IPR027266">
    <property type="entry name" value="TrmE/GcvT-like"/>
</dbReference>
<dbReference type="EC" id="3.6.-.-" evidence="6"/>
<evidence type="ECO:0000256" key="3">
    <source>
        <dbReference type="ARBA" id="ARBA00022741"/>
    </source>
</evidence>
<keyword evidence="2 6" id="KW-0819">tRNA processing</keyword>
<dbReference type="Pfam" id="PF01926">
    <property type="entry name" value="MMR_HSR1"/>
    <property type="match status" value="1"/>
</dbReference>
<keyword evidence="9" id="KW-1185">Reference proteome</keyword>
<evidence type="ECO:0000256" key="6">
    <source>
        <dbReference type="HAMAP-Rule" id="MF_00379"/>
    </source>
</evidence>
<organism evidence="8 9">
    <name type="scientific">Methylobacterium durans</name>
    <dbReference type="NCBI Taxonomy" id="2202825"/>
    <lineage>
        <taxon>Bacteria</taxon>
        <taxon>Pseudomonadati</taxon>
        <taxon>Pseudomonadota</taxon>
        <taxon>Alphaproteobacteria</taxon>
        <taxon>Hyphomicrobiales</taxon>
        <taxon>Methylobacteriaceae</taxon>
        <taxon>Methylobacterium</taxon>
    </lineage>
</organism>
<dbReference type="Pfam" id="PF12631">
    <property type="entry name" value="MnmE_helical"/>
    <property type="match status" value="1"/>
</dbReference>
<feature type="binding site" evidence="6">
    <location>
        <begin position="255"/>
        <end position="258"/>
    </location>
    <ligand>
        <name>GTP</name>
        <dbReference type="ChEBI" id="CHEBI:37565"/>
    </ligand>
</feature>
<dbReference type="PROSITE" id="PS51709">
    <property type="entry name" value="G_TRME"/>
    <property type="match status" value="1"/>
</dbReference>
<keyword evidence="4 6" id="KW-0630">Potassium</keyword>
<name>A0A2U8W5T3_9HYPH</name>
<dbReference type="CDD" id="cd04164">
    <property type="entry name" value="trmE"/>
    <property type="match status" value="1"/>
</dbReference>
<dbReference type="RefSeq" id="WP_109889625.1">
    <property type="nucleotide sequence ID" value="NZ_CP029550.1"/>
</dbReference>
<evidence type="ECO:0000313" key="8">
    <source>
        <dbReference type="EMBL" id="AWN40998.1"/>
    </source>
</evidence>
<gene>
    <name evidence="6" type="primary">mnmE</name>
    <name evidence="6" type="synonym">trmE</name>
    <name evidence="8" type="ORF">DK389_11275</name>
</gene>
<dbReference type="InterPro" id="IPR005225">
    <property type="entry name" value="Small_GTP-bd"/>
</dbReference>
<dbReference type="SUPFAM" id="SSF52540">
    <property type="entry name" value="P-loop containing nucleoside triphosphate hydrolases"/>
    <property type="match status" value="1"/>
</dbReference>
<feature type="binding site" evidence="6">
    <location>
        <position position="215"/>
    </location>
    <ligand>
        <name>Mg(2+)</name>
        <dbReference type="ChEBI" id="CHEBI:18420"/>
    </ligand>
</feature>
<dbReference type="InterPro" id="IPR027417">
    <property type="entry name" value="P-loop_NTPase"/>
</dbReference>
<dbReference type="GO" id="GO:0046872">
    <property type="term" value="F:metal ion binding"/>
    <property type="evidence" value="ECO:0007669"/>
    <property type="project" value="UniProtKB-KW"/>
</dbReference>
<comment type="subunit">
    <text evidence="6">Homodimer. Heterotetramer of two MnmE and two MnmG subunits.</text>
</comment>
<dbReference type="Proteomes" id="UP000245926">
    <property type="component" value="Chromosome"/>
</dbReference>
<dbReference type="GO" id="GO:0005525">
    <property type="term" value="F:GTP binding"/>
    <property type="evidence" value="ECO:0007669"/>
    <property type="project" value="UniProtKB-UniRule"/>
</dbReference>
<dbReference type="PANTHER" id="PTHR42714">
    <property type="entry name" value="TRNA MODIFICATION GTPASE GTPBP3"/>
    <property type="match status" value="1"/>
</dbReference>
<evidence type="ECO:0000259" key="7">
    <source>
        <dbReference type="PROSITE" id="PS51709"/>
    </source>
</evidence>
<dbReference type="Gene3D" id="3.40.50.300">
    <property type="entry name" value="P-loop containing nucleotide triphosphate hydrolases"/>
    <property type="match status" value="1"/>
</dbReference>
<dbReference type="InterPro" id="IPR004520">
    <property type="entry name" value="GTPase_MnmE"/>
</dbReference>
<dbReference type="Gene3D" id="3.30.1360.120">
    <property type="entry name" value="Probable tRNA modification gtpase trme, domain 1"/>
    <property type="match status" value="1"/>
</dbReference>
<dbReference type="HAMAP" id="MF_00379">
    <property type="entry name" value="GTPase_MnmE"/>
    <property type="match status" value="1"/>
</dbReference>
<feature type="binding site" evidence="6">
    <location>
        <begin position="211"/>
        <end position="216"/>
    </location>
    <ligand>
        <name>GTP</name>
        <dbReference type="ChEBI" id="CHEBI:37565"/>
    </ligand>
</feature>
<dbReference type="NCBIfam" id="TIGR00231">
    <property type="entry name" value="small_GTP"/>
    <property type="match status" value="1"/>
</dbReference>
<evidence type="ECO:0000256" key="2">
    <source>
        <dbReference type="ARBA" id="ARBA00022694"/>
    </source>
</evidence>
<evidence type="ECO:0000313" key="9">
    <source>
        <dbReference type="Proteomes" id="UP000245926"/>
    </source>
</evidence>
<dbReference type="GO" id="GO:0003924">
    <property type="term" value="F:GTPase activity"/>
    <property type="evidence" value="ECO:0007669"/>
    <property type="project" value="UniProtKB-UniRule"/>
</dbReference>
<dbReference type="CDD" id="cd14858">
    <property type="entry name" value="TrmE_N"/>
    <property type="match status" value="1"/>
</dbReference>
<dbReference type="KEGG" id="mets:DK389_11275"/>
<feature type="binding site" evidence="6">
    <location>
        <begin position="230"/>
        <end position="236"/>
    </location>
    <ligand>
        <name>GTP</name>
        <dbReference type="ChEBI" id="CHEBI:37565"/>
    </ligand>
</feature>
<keyword evidence="6" id="KW-0460">Magnesium</keyword>
<dbReference type="InterPro" id="IPR027368">
    <property type="entry name" value="MnmE_dom2"/>
</dbReference>
<dbReference type="Pfam" id="PF10396">
    <property type="entry name" value="TrmE_N"/>
    <property type="match status" value="1"/>
</dbReference>
<dbReference type="InterPro" id="IPR006073">
    <property type="entry name" value="GTP-bd"/>
</dbReference>
<dbReference type="GO" id="GO:0005737">
    <property type="term" value="C:cytoplasm"/>
    <property type="evidence" value="ECO:0007669"/>
    <property type="project" value="UniProtKB-SubCell"/>
</dbReference>
<keyword evidence="3 6" id="KW-0547">Nucleotide-binding</keyword>
<evidence type="ECO:0000256" key="4">
    <source>
        <dbReference type="ARBA" id="ARBA00022958"/>
    </source>
</evidence>
<comment type="subcellular location">
    <subcellularLocation>
        <location evidence="6">Cytoplasm</location>
    </subcellularLocation>
</comment>
<dbReference type="InterPro" id="IPR031168">
    <property type="entry name" value="G_TrmE"/>
</dbReference>
<keyword evidence="5 6" id="KW-0342">GTP-binding</keyword>
<dbReference type="GO" id="GO:0002098">
    <property type="term" value="P:tRNA wobble uridine modification"/>
    <property type="evidence" value="ECO:0007669"/>
    <property type="project" value="TreeGrafter"/>
</dbReference>
<proteinExistence type="inferred from homology"/>
<dbReference type="Gene3D" id="1.20.120.430">
    <property type="entry name" value="tRNA modification GTPase MnmE domain 2"/>
    <property type="match status" value="1"/>
</dbReference>
<dbReference type="SUPFAM" id="SSF116878">
    <property type="entry name" value="TrmE connector domain"/>
    <property type="match status" value="1"/>
</dbReference>
<sequence length="417" mass="43675">MAVIRLTGPACESLLSALAGTCPPPRRLSLRTLRDPDTGEILDRALVAWLPGPATYTGEDMAELHLHGGLAVRAGVIRALSAFPGCRAAEPGAFTRRAVDHGRLGLTEAEGIGDLIDAETEAQRRQALRQLDGALGRQVAEWRTRAIECLAGAEAALDFSDEGDVDAAGLDAALLGKASALRDEIAAALHDDRRGERLREGFCVVLAGPPNAGKSTLLNALSRREAAIVSDMPGTTRDAIEVRCDLGGLPILLVDTAGLRETEDRVEAEGIRRTRARMASADLVLHLSAADEPARERSDGGPSGLLVTTKADLAEAGGAGLAVSAVTGRGLDHLLDAIEARARADLGGGDALITRERHRDALTRCVASLDRVVAGAPLPELVAEDLRLAVRALGEVGGHVGVEEMLDRLFAGFCIGK</sequence>
<evidence type="ECO:0000256" key="1">
    <source>
        <dbReference type="ARBA" id="ARBA00011043"/>
    </source>
</evidence>
<keyword evidence="6" id="KW-0963">Cytoplasm</keyword>
<dbReference type="PANTHER" id="PTHR42714:SF2">
    <property type="entry name" value="TRNA MODIFICATION GTPASE GTPBP3, MITOCHONDRIAL"/>
    <property type="match status" value="1"/>
</dbReference>
<dbReference type="OrthoDB" id="9805918at2"/>
<dbReference type="GO" id="GO:0030488">
    <property type="term" value="P:tRNA methylation"/>
    <property type="evidence" value="ECO:0007669"/>
    <property type="project" value="TreeGrafter"/>
</dbReference>
<keyword evidence="6" id="KW-0378">Hydrolase</keyword>
<dbReference type="EMBL" id="CP029550">
    <property type="protein sequence ID" value="AWN40998.1"/>
    <property type="molecule type" value="Genomic_DNA"/>
</dbReference>
<comment type="similarity">
    <text evidence="1 6">Belongs to the TRAFAC class TrmE-Era-EngA-EngB-Septin-like GTPase superfamily. TrmE GTPase family.</text>
</comment>
<protein>
    <recommendedName>
        <fullName evidence="6">tRNA modification GTPase MnmE</fullName>
        <ecNumber evidence="6">3.6.-.-</ecNumber>
    </recommendedName>
</protein>
<feature type="domain" description="TrmE-type G" evidence="7">
    <location>
        <begin position="201"/>
        <end position="343"/>
    </location>
</feature>